<gene>
    <name evidence="2" type="ORF">PoB_002930900</name>
</gene>
<organism evidence="2 3">
    <name type="scientific">Plakobranchus ocellatus</name>
    <dbReference type="NCBI Taxonomy" id="259542"/>
    <lineage>
        <taxon>Eukaryota</taxon>
        <taxon>Metazoa</taxon>
        <taxon>Spiralia</taxon>
        <taxon>Lophotrochozoa</taxon>
        <taxon>Mollusca</taxon>
        <taxon>Gastropoda</taxon>
        <taxon>Heterobranchia</taxon>
        <taxon>Euthyneura</taxon>
        <taxon>Panpulmonata</taxon>
        <taxon>Sacoglossa</taxon>
        <taxon>Placobranchoidea</taxon>
        <taxon>Plakobranchidae</taxon>
        <taxon>Plakobranchus</taxon>
    </lineage>
</organism>
<keyword evidence="3" id="KW-1185">Reference proteome</keyword>
<comment type="caution">
    <text evidence="2">The sequence shown here is derived from an EMBL/GenBank/DDBJ whole genome shotgun (WGS) entry which is preliminary data.</text>
</comment>
<dbReference type="EMBL" id="BLXT01003657">
    <property type="protein sequence ID" value="GFO02804.1"/>
    <property type="molecule type" value="Genomic_DNA"/>
</dbReference>
<accession>A0AAV4A9A0</accession>
<name>A0AAV4A9A0_9GAST</name>
<evidence type="ECO:0000256" key="1">
    <source>
        <dbReference type="SAM" id="MobiDB-lite"/>
    </source>
</evidence>
<evidence type="ECO:0000313" key="2">
    <source>
        <dbReference type="EMBL" id="GFO02804.1"/>
    </source>
</evidence>
<reference evidence="2 3" key="1">
    <citation type="journal article" date="2021" name="Elife">
        <title>Chloroplast acquisition without the gene transfer in kleptoplastic sea slugs, Plakobranchus ocellatus.</title>
        <authorList>
            <person name="Maeda T."/>
            <person name="Takahashi S."/>
            <person name="Yoshida T."/>
            <person name="Shimamura S."/>
            <person name="Takaki Y."/>
            <person name="Nagai Y."/>
            <person name="Toyoda A."/>
            <person name="Suzuki Y."/>
            <person name="Arimoto A."/>
            <person name="Ishii H."/>
            <person name="Satoh N."/>
            <person name="Nishiyama T."/>
            <person name="Hasebe M."/>
            <person name="Maruyama T."/>
            <person name="Minagawa J."/>
            <person name="Obokata J."/>
            <person name="Shigenobu S."/>
        </authorList>
    </citation>
    <scope>NUCLEOTIDE SEQUENCE [LARGE SCALE GENOMIC DNA]</scope>
</reference>
<dbReference type="Proteomes" id="UP000735302">
    <property type="component" value="Unassembled WGS sequence"/>
</dbReference>
<proteinExistence type="predicted"/>
<feature type="compositionally biased region" description="Polar residues" evidence="1">
    <location>
        <begin position="1"/>
        <end position="17"/>
    </location>
</feature>
<evidence type="ECO:0000313" key="3">
    <source>
        <dbReference type="Proteomes" id="UP000735302"/>
    </source>
</evidence>
<dbReference type="AlphaFoldDB" id="A0AAV4A9A0"/>
<protein>
    <submittedName>
        <fullName evidence="2">Uncharacterized protein</fullName>
    </submittedName>
</protein>
<feature type="region of interest" description="Disordered" evidence="1">
    <location>
        <begin position="1"/>
        <end position="36"/>
    </location>
</feature>
<sequence length="76" mass="8045">MTVRTSSSSQPSHTITGSMFPWGDGRGDGRPTDNTMLNTQAPVLVAHGSRTPVRQSFLASDQAGQNLIHPGIIIGE</sequence>